<dbReference type="OrthoDB" id="9786134at2"/>
<sequence length="214" mass="24368">MRVVSLSVGLPRQVEWEGSTVLTSIFKEPVDRRLRVSRLNFEGDEQSDLTVHGGVDKAVYAYPAEHYDAWRRELPEVEFSWAAFGENLTVEGLFEDVRIGDRFRIGTAEFAVTQPRLPCYKLGIRFGRKDMLKRMLQNGRTGFYFAVAAEGEVGPGDAIEPIERLTEGLTVADVVRLYTVDAKNQELLLRATQTPGLPESWKEYFRKRLRNPNA</sequence>
<dbReference type="SUPFAM" id="SSF50800">
    <property type="entry name" value="PK beta-barrel domain-like"/>
    <property type="match status" value="1"/>
</dbReference>
<dbReference type="PANTHER" id="PTHR30212:SF2">
    <property type="entry name" value="PROTEIN YIIM"/>
    <property type="match status" value="1"/>
</dbReference>
<feature type="domain" description="MOSC" evidence="1">
    <location>
        <begin position="28"/>
        <end position="162"/>
    </location>
</feature>
<dbReference type="AlphaFoldDB" id="A0A5B9W9N8"/>
<proteinExistence type="predicted"/>
<dbReference type="GO" id="GO:0030170">
    <property type="term" value="F:pyridoxal phosphate binding"/>
    <property type="evidence" value="ECO:0007669"/>
    <property type="project" value="InterPro"/>
</dbReference>
<dbReference type="KEGG" id="agv:OJF2_53900"/>
<evidence type="ECO:0000313" key="3">
    <source>
        <dbReference type="Proteomes" id="UP000324233"/>
    </source>
</evidence>
<dbReference type="Pfam" id="PF03475">
    <property type="entry name" value="YiiM_3-alpha"/>
    <property type="match status" value="1"/>
</dbReference>
<dbReference type="GO" id="GO:0003824">
    <property type="term" value="F:catalytic activity"/>
    <property type="evidence" value="ECO:0007669"/>
    <property type="project" value="InterPro"/>
</dbReference>
<dbReference type="InterPro" id="IPR005302">
    <property type="entry name" value="MoCF_Sase_C"/>
</dbReference>
<dbReference type="InterPro" id="IPR011037">
    <property type="entry name" value="Pyrv_Knase-like_insert_dom_sf"/>
</dbReference>
<dbReference type="InterPro" id="IPR052353">
    <property type="entry name" value="Benzoxazolinone_Detox_Enz"/>
</dbReference>
<keyword evidence="3" id="KW-1185">Reference proteome</keyword>
<dbReference type="RefSeq" id="WP_148596446.1">
    <property type="nucleotide sequence ID" value="NZ_CP042997.1"/>
</dbReference>
<accession>A0A5B9W9N8</accession>
<dbReference type="InterPro" id="IPR005163">
    <property type="entry name" value="Tri_helical_YiiM-like"/>
</dbReference>
<gene>
    <name evidence="2" type="ORF">OJF2_53900</name>
</gene>
<dbReference type="Gene3D" id="2.40.33.20">
    <property type="entry name" value="PK beta-barrel domain-like"/>
    <property type="match status" value="1"/>
</dbReference>
<protein>
    <submittedName>
        <fullName evidence="2">6-N-hydroxylaminopurine resistance protein</fullName>
    </submittedName>
</protein>
<reference evidence="2 3" key="1">
    <citation type="submission" date="2019-08" db="EMBL/GenBank/DDBJ databases">
        <title>Deep-cultivation of Planctomycetes and their phenomic and genomic characterization uncovers novel biology.</title>
        <authorList>
            <person name="Wiegand S."/>
            <person name="Jogler M."/>
            <person name="Boedeker C."/>
            <person name="Pinto D."/>
            <person name="Vollmers J."/>
            <person name="Rivas-Marin E."/>
            <person name="Kohn T."/>
            <person name="Peeters S.H."/>
            <person name="Heuer A."/>
            <person name="Rast P."/>
            <person name="Oberbeckmann S."/>
            <person name="Bunk B."/>
            <person name="Jeske O."/>
            <person name="Meyerdierks A."/>
            <person name="Storesund J.E."/>
            <person name="Kallscheuer N."/>
            <person name="Luecker S."/>
            <person name="Lage O.M."/>
            <person name="Pohl T."/>
            <person name="Merkel B.J."/>
            <person name="Hornburger P."/>
            <person name="Mueller R.-W."/>
            <person name="Bruemmer F."/>
            <person name="Labrenz M."/>
            <person name="Spormann A.M."/>
            <person name="Op den Camp H."/>
            <person name="Overmann J."/>
            <person name="Amann R."/>
            <person name="Jetten M.S.M."/>
            <person name="Mascher T."/>
            <person name="Medema M.H."/>
            <person name="Devos D.P."/>
            <person name="Kaster A.-K."/>
            <person name="Ovreas L."/>
            <person name="Rohde M."/>
            <person name="Galperin M.Y."/>
            <person name="Jogler C."/>
        </authorList>
    </citation>
    <scope>NUCLEOTIDE SEQUENCE [LARGE SCALE GENOMIC DNA]</scope>
    <source>
        <strain evidence="2 3">OJF2</strain>
    </source>
</reference>
<organism evidence="2 3">
    <name type="scientific">Aquisphaera giovannonii</name>
    <dbReference type="NCBI Taxonomy" id="406548"/>
    <lineage>
        <taxon>Bacteria</taxon>
        <taxon>Pseudomonadati</taxon>
        <taxon>Planctomycetota</taxon>
        <taxon>Planctomycetia</taxon>
        <taxon>Isosphaerales</taxon>
        <taxon>Isosphaeraceae</taxon>
        <taxon>Aquisphaera</taxon>
    </lineage>
</organism>
<dbReference type="PROSITE" id="PS51340">
    <property type="entry name" value="MOSC"/>
    <property type="match status" value="1"/>
</dbReference>
<dbReference type="EMBL" id="CP042997">
    <property type="protein sequence ID" value="QEH36805.1"/>
    <property type="molecule type" value="Genomic_DNA"/>
</dbReference>
<dbReference type="Pfam" id="PF03473">
    <property type="entry name" value="MOSC"/>
    <property type="match status" value="1"/>
</dbReference>
<dbReference type="GO" id="GO:0030151">
    <property type="term" value="F:molybdenum ion binding"/>
    <property type="evidence" value="ECO:0007669"/>
    <property type="project" value="InterPro"/>
</dbReference>
<evidence type="ECO:0000313" key="2">
    <source>
        <dbReference type="EMBL" id="QEH36805.1"/>
    </source>
</evidence>
<name>A0A5B9W9N8_9BACT</name>
<evidence type="ECO:0000259" key="1">
    <source>
        <dbReference type="PROSITE" id="PS51340"/>
    </source>
</evidence>
<dbReference type="Proteomes" id="UP000324233">
    <property type="component" value="Chromosome"/>
</dbReference>
<dbReference type="PANTHER" id="PTHR30212">
    <property type="entry name" value="PROTEIN YIIM"/>
    <property type="match status" value="1"/>
</dbReference>